<evidence type="ECO:0000313" key="1">
    <source>
        <dbReference type="EMBL" id="CAI2189246.1"/>
    </source>
</evidence>
<feature type="non-terminal residue" evidence="1">
    <location>
        <position position="228"/>
    </location>
</feature>
<sequence>DYDANDLQCKDNSNSQYKVCNGFFSYNYAVLAKYGTKGKNHQILQNDALFDGNEKAEGYFKHDNCMEKTCSQFCSQCASLASNEAFNKRNRPILPGIPPLVLAIIPLNQKETKSDVFFENNTILKELIKLNAKPIGLYFDDNSYDDNINDNINDNSYDQINQMLLQHQHHITVRNNLPNYLDQLIFENDNKLEQSIADNSFFDIINRKVQQNNEIDCLFIMQQMEITH</sequence>
<feature type="non-terminal residue" evidence="1">
    <location>
        <position position="1"/>
    </location>
</feature>
<evidence type="ECO:0000313" key="2">
    <source>
        <dbReference type="Proteomes" id="UP001153678"/>
    </source>
</evidence>
<comment type="caution">
    <text evidence="1">The sequence shown here is derived from an EMBL/GenBank/DDBJ whole genome shotgun (WGS) entry which is preliminary data.</text>
</comment>
<name>A0A9W4WVP6_9GLOM</name>
<protein>
    <submittedName>
        <fullName evidence="1">16269_t:CDS:1</fullName>
    </submittedName>
</protein>
<organism evidence="1 2">
    <name type="scientific">Funneliformis geosporum</name>
    <dbReference type="NCBI Taxonomy" id="1117311"/>
    <lineage>
        <taxon>Eukaryota</taxon>
        <taxon>Fungi</taxon>
        <taxon>Fungi incertae sedis</taxon>
        <taxon>Mucoromycota</taxon>
        <taxon>Glomeromycotina</taxon>
        <taxon>Glomeromycetes</taxon>
        <taxon>Glomerales</taxon>
        <taxon>Glomeraceae</taxon>
        <taxon>Funneliformis</taxon>
    </lineage>
</organism>
<keyword evidence="2" id="KW-1185">Reference proteome</keyword>
<reference evidence="1" key="1">
    <citation type="submission" date="2022-08" db="EMBL/GenBank/DDBJ databases">
        <authorList>
            <person name="Kallberg Y."/>
            <person name="Tangrot J."/>
            <person name="Rosling A."/>
        </authorList>
    </citation>
    <scope>NUCLEOTIDE SEQUENCE</scope>
    <source>
        <strain evidence="1">Wild A</strain>
    </source>
</reference>
<proteinExistence type="predicted"/>
<dbReference type="Proteomes" id="UP001153678">
    <property type="component" value="Unassembled WGS sequence"/>
</dbReference>
<dbReference type="EMBL" id="CAMKVN010005704">
    <property type="protein sequence ID" value="CAI2189246.1"/>
    <property type="molecule type" value="Genomic_DNA"/>
</dbReference>
<dbReference type="AlphaFoldDB" id="A0A9W4WVP6"/>
<accession>A0A9W4WVP6</accession>
<dbReference type="OrthoDB" id="10693601at2759"/>
<gene>
    <name evidence="1" type="ORF">FWILDA_LOCUS13984</name>
</gene>